<comment type="domain">
    <text evidence="3">Contains a C-terminal catalytic domain, and an N-terminal region which modulates catalytic activity.</text>
</comment>
<dbReference type="Gene3D" id="3.40.50.2300">
    <property type="match status" value="1"/>
</dbReference>
<dbReference type="PROSITE" id="PS50122">
    <property type="entry name" value="CHEB"/>
    <property type="match status" value="1"/>
</dbReference>
<evidence type="ECO:0000256" key="1">
    <source>
        <dbReference type="ARBA" id="ARBA00022801"/>
    </source>
</evidence>
<evidence type="ECO:0000259" key="7">
    <source>
        <dbReference type="PROSITE" id="PS50122"/>
    </source>
</evidence>
<dbReference type="Pfam" id="PF01339">
    <property type="entry name" value="CheB_methylest"/>
    <property type="match status" value="1"/>
</dbReference>
<evidence type="ECO:0000256" key="2">
    <source>
        <dbReference type="ARBA" id="ARBA00048267"/>
    </source>
</evidence>
<keyword evidence="1 3" id="KW-0378">Hydrolase</keyword>
<dbReference type="InterPro" id="IPR008248">
    <property type="entry name" value="CheB-like"/>
</dbReference>
<dbReference type="EC" id="3.1.1.61" evidence="3"/>
<dbReference type="SUPFAM" id="SSF52172">
    <property type="entry name" value="CheY-like"/>
    <property type="match status" value="1"/>
</dbReference>
<dbReference type="GO" id="GO:0050568">
    <property type="term" value="F:protein-glutamine glutaminase activity"/>
    <property type="evidence" value="ECO:0007669"/>
    <property type="project" value="UniProtKB-UniRule"/>
</dbReference>
<feature type="modified residue" description="4-aspartylphosphate" evidence="3 5">
    <location>
        <position position="55"/>
    </location>
</feature>
<comment type="function">
    <text evidence="3">Involved in chemotaxis. Part of a chemotaxis signal transduction system that modulates chemotaxis in response to various stimuli. Catalyzes the demethylation of specific methylglutamate residues introduced into the chemoreceptors (methyl-accepting chemotaxis proteins or MCP) by CheR. Also mediates the irreversible deamidation of specific glutamine residues to glutamic acid.</text>
</comment>
<evidence type="ECO:0000313" key="8">
    <source>
        <dbReference type="EMBL" id="GEN30447.1"/>
    </source>
</evidence>
<organism evidence="8 9">
    <name type="scientific">Cerasibacillus quisquiliarum</name>
    <dbReference type="NCBI Taxonomy" id="227865"/>
    <lineage>
        <taxon>Bacteria</taxon>
        <taxon>Bacillati</taxon>
        <taxon>Bacillota</taxon>
        <taxon>Bacilli</taxon>
        <taxon>Bacillales</taxon>
        <taxon>Bacillaceae</taxon>
        <taxon>Cerasibacillus</taxon>
    </lineage>
</organism>
<reference evidence="8 9" key="1">
    <citation type="submission" date="2019-07" db="EMBL/GenBank/DDBJ databases">
        <title>Whole genome shotgun sequence of Cerasibacillus quisquiliarum NBRC 102429.</title>
        <authorList>
            <person name="Hosoyama A."/>
            <person name="Uohara A."/>
            <person name="Ohji S."/>
            <person name="Ichikawa N."/>
        </authorList>
    </citation>
    <scope>NUCLEOTIDE SEQUENCE [LARGE SCALE GENOMIC DNA]</scope>
    <source>
        <strain evidence="8 9">NBRC 102429</strain>
    </source>
</reference>
<dbReference type="EMBL" id="BJXW01000008">
    <property type="protein sequence ID" value="GEN30447.1"/>
    <property type="molecule type" value="Genomic_DNA"/>
</dbReference>
<name>A0A511UV29_9BACI</name>
<comment type="catalytic activity">
    <reaction evidence="2 3">
        <text>[protein]-L-glutamate 5-O-methyl ester + H2O = L-glutamyl-[protein] + methanol + H(+)</text>
        <dbReference type="Rhea" id="RHEA:23236"/>
        <dbReference type="Rhea" id="RHEA-COMP:10208"/>
        <dbReference type="Rhea" id="RHEA-COMP:10311"/>
        <dbReference type="ChEBI" id="CHEBI:15377"/>
        <dbReference type="ChEBI" id="CHEBI:15378"/>
        <dbReference type="ChEBI" id="CHEBI:17790"/>
        <dbReference type="ChEBI" id="CHEBI:29973"/>
        <dbReference type="ChEBI" id="CHEBI:82795"/>
        <dbReference type="EC" id="3.1.1.61"/>
    </reaction>
</comment>
<dbReference type="PROSITE" id="PS50110">
    <property type="entry name" value="RESPONSE_REGULATORY"/>
    <property type="match status" value="1"/>
</dbReference>
<dbReference type="Proteomes" id="UP000321491">
    <property type="component" value="Unassembled WGS sequence"/>
</dbReference>
<dbReference type="InterPro" id="IPR011006">
    <property type="entry name" value="CheY-like_superfamily"/>
</dbReference>
<dbReference type="SMART" id="SM00448">
    <property type="entry name" value="REC"/>
    <property type="match status" value="1"/>
</dbReference>
<dbReference type="PIRSF" id="PIRSF000876">
    <property type="entry name" value="RR_chemtxs_CheB"/>
    <property type="match status" value="1"/>
</dbReference>
<dbReference type="EC" id="3.5.1.44" evidence="3"/>
<dbReference type="CDD" id="cd16432">
    <property type="entry name" value="CheB_Rec"/>
    <property type="match status" value="1"/>
</dbReference>
<dbReference type="OrthoDB" id="9793421at2"/>
<dbReference type="InterPro" id="IPR000673">
    <property type="entry name" value="Sig_transdc_resp-reg_Me-estase"/>
</dbReference>
<dbReference type="GO" id="GO:0008984">
    <property type="term" value="F:protein-glutamate methylesterase activity"/>
    <property type="evidence" value="ECO:0007669"/>
    <property type="project" value="UniProtKB-UniRule"/>
</dbReference>
<keyword evidence="3 4" id="KW-0145">Chemotaxis</keyword>
<keyword evidence="3 5" id="KW-0597">Phosphoprotein</keyword>
<dbReference type="Pfam" id="PF00072">
    <property type="entry name" value="Response_reg"/>
    <property type="match status" value="1"/>
</dbReference>
<evidence type="ECO:0000256" key="3">
    <source>
        <dbReference type="HAMAP-Rule" id="MF_00099"/>
    </source>
</evidence>
<dbReference type="NCBIfam" id="NF001965">
    <property type="entry name" value="PRK00742.1"/>
    <property type="match status" value="1"/>
</dbReference>
<dbReference type="GO" id="GO:0000156">
    <property type="term" value="F:phosphorelay response regulator activity"/>
    <property type="evidence" value="ECO:0007669"/>
    <property type="project" value="InterPro"/>
</dbReference>
<keyword evidence="3" id="KW-0963">Cytoplasm</keyword>
<dbReference type="Gene3D" id="3.40.50.180">
    <property type="entry name" value="Methylesterase CheB, C-terminal domain"/>
    <property type="match status" value="1"/>
</dbReference>
<sequence>MTSIKVVLIIHSTEVLHMVLKSLSKQEVEVVTVASNGVEGFNKVMTYSPDVVLLDLDIPAMDGKYVVENILAKQFCPIIVLGNDTSNGRIAIEQALDAGAMNYVKKPIETNRHTFEMFQTELIKHVLSCNESMLKERNTDVAKSNYTPNMKENNKRSQSLIVIGTSTGGPRALQNILTNLPDDFHTPILIVQHMPQGFTRSLAKRLNHLSSIHVKEAEDGEEIKEQTAYIAPGGQHMVIQSIGTKQIVQLTDEPLDCVHRPSVDVLFTSVAHIEKVNKIAVILTGMGKDGSEGIVQLKKHDAQSIIISQSKESSTVYGMPKAAIETNLVDYTVPLNQISRMLVQLVKKIGGN</sequence>
<comment type="catalytic activity">
    <reaction evidence="3">
        <text>L-glutaminyl-[protein] + H2O = L-glutamyl-[protein] + NH4(+)</text>
        <dbReference type="Rhea" id="RHEA:16441"/>
        <dbReference type="Rhea" id="RHEA-COMP:10207"/>
        <dbReference type="Rhea" id="RHEA-COMP:10208"/>
        <dbReference type="ChEBI" id="CHEBI:15377"/>
        <dbReference type="ChEBI" id="CHEBI:28938"/>
        <dbReference type="ChEBI" id="CHEBI:29973"/>
        <dbReference type="ChEBI" id="CHEBI:30011"/>
        <dbReference type="EC" id="3.5.1.44"/>
    </reaction>
</comment>
<dbReference type="GO" id="GO:0005737">
    <property type="term" value="C:cytoplasm"/>
    <property type="evidence" value="ECO:0007669"/>
    <property type="project" value="UniProtKB-SubCell"/>
</dbReference>
<feature type="domain" description="CheB-type methylesterase" evidence="7">
    <location>
        <begin position="154"/>
        <end position="349"/>
    </location>
</feature>
<feature type="domain" description="Response regulatory" evidence="6">
    <location>
        <begin position="5"/>
        <end position="121"/>
    </location>
</feature>
<evidence type="ECO:0000313" key="9">
    <source>
        <dbReference type="Proteomes" id="UP000321491"/>
    </source>
</evidence>
<comment type="caution">
    <text evidence="8">The sequence shown here is derived from an EMBL/GenBank/DDBJ whole genome shotgun (WGS) entry which is preliminary data.</text>
</comment>
<gene>
    <name evidence="3" type="primary">cheB</name>
    <name evidence="8" type="ORF">CQU01_06850</name>
</gene>
<protein>
    <recommendedName>
        <fullName evidence="3">Protein-glutamate methylesterase/protein-glutamine glutaminase</fullName>
        <ecNumber evidence="3">3.1.1.61</ecNumber>
        <ecNumber evidence="3">3.5.1.44</ecNumber>
    </recommendedName>
</protein>
<dbReference type="HAMAP" id="MF_00099">
    <property type="entry name" value="CheB_chemtxs"/>
    <property type="match status" value="1"/>
</dbReference>
<comment type="PTM">
    <text evidence="3">Phosphorylated by CheA. Phosphorylation of the N-terminal regulatory domain activates the methylesterase activity.</text>
</comment>
<evidence type="ECO:0000256" key="4">
    <source>
        <dbReference type="PROSITE-ProRule" id="PRU00050"/>
    </source>
</evidence>
<feature type="active site" evidence="3 4">
    <location>
        <position position="166"/>
    </location>
</feature>
<accession>A0A511UV29</accession>
<dbReference type="SUPFAM" id="SSF52738">
    <property type="entry name" value="Methylesterase CheB, C-terminal domain"/>
    <property type="match status" value="1"/>
</dbReference>
<feature type="active site" evidence="3 4">
    <location>
        <position position="289"/>
    </location>
</feature>
<dbReference type="PANTHER" id="PTHR42872">
    <property type="entry name" value="PROTEIN-GLUTAMATE METHYLESTERASE/PROTEIN-GLUTAMINE GLUTAMINASE"/>
    <property type="match status" value="1"/>
</dbReference>
<dbReference type="PANTHER" id="PTHR42872:SF3">
    <property type="entry name" value="PROTEIN-GLUTAMATE METHYLESTERASE_PROTEIN-GLUTAMINE GLUTAMINASE 1"/>
    <property type="match status" value="1"/>
</dbReference>
<feature type="active site" evidence="3 4">
    <location>
        <position position="193"/>
    </location>
</feature>
<dbReference type="RefSeq" id="WP_146935714.1">
    <property type="nucleotide sequence ID" value="NZ_BJXW01000008.1"/>
</dbReference>
<dbReference type="GO" id="GO:0006935">
    <property type="term" value="P:chemotaxis"/>
    <property type="evidence" value="ECO:0007669"/>
    <property type="project" value="UniProtKB-UniRule"/>
</dbReference>
<keyword evidence="9" id="KW-1185">Reference proteome</keyword>
<evidence type="ECO:0000259" key="6">
    <source>
        <dbReference type="PROSITE" id="PS50110"/>
    </source>
</evidence>
<comment type="similarity">
    <text evidence="3">Belongs to the CheB family.</text>
</comment>
<dbReference type="AlphaFoldDB" id="A0A511UV29"/>
<evidence type="ECO:0000256" key="5">
    <source>
        <dbReference type="PROSITE-ProRule" id="PRU00169"/>
    </source>
</evidence>
<dbReference type="InterPro" id="IPR035909">
    <property type="entry name" value="CheB_C"/>
</dbReference>
<proteinExistence type="inferred from homology"/>
<comment type="subcellular location">
    <subcellularLocation>
        <location evidence="3">Cytoplasm</location>
    </subcellularLocation>
</comment>
<dbReference type="InterPro" id="IPR001789">
    <property type="entry name" value="Sig_transdc_resp-reg_receiver"/>
</dbReference>